<dbReference type="GO" id="GO:0005975">
    <property type="term" value="P:carbohydrate metabolic process"/>
    <property type="evidence" value="ECO:0007669"/>
    <property type="project" value="InterPro"/>
</dbReference>
<name>A0A6G9RIA8_9ENTR</name>
<gene>
    <name evidence="1" type="ORF">GY169_01305</name>
</gene>
<dbReference type="InterPro" id="IPR014718">
    <property type="entry name" value="GH-type_carb-bd"/>
</dbReference>
<protein>
    <submittedName>
        <fullName evidence="1">Aldose 1-epimerase family protein</fullName>
    </submittedName>
</protein>
<evidence type="ECO:0000313" key="2">
    <source>
        <dbReference type="Proteomes" id="UP000503580"/>
    </source>
</evidence>
<dbReference type="RefSeq" id="WP_167574824.1">
    <property type="nucleotide sequence ID" value="NZ_CP050321.1"/>
</dbReference>
<dbReference type="AlphaFoldDB" id="A0A6G9RIA8"/>
<dbReference type="EMBL" id="CP050321">
    <property type="protein sequence ID" value="QIR25511.1"/>
    <property type="molecule type" value="Genomic_DNA"/>
</dbReference>
<dbReference type="InterPro" id="IPR008183">
    <property type="entry name" value="Aldose_1/G6P_1-epimerase"/>
</dbReference>
<organism evidence="1 2">
    <name type="scientific">Kluyvera genomosp. 3</name>
    <dbReference type="NCBI Taxonomy" id="2774055"/>
    <lineage>
        <taxon>Bacteria</taxon>
        <taxon>Pseudomonadati</taxon>
        <taxon>Pseudomonadota</taxon>
        <taxon>Gammaproteobacteria</taxon>
        <taxon>Enterobacterales</taxon>
        <taxon>Enterobacteriaceae</taxon>
        <taxon>Kluyvera</taxon>
    </lineage>
</organism>
<accession>A0A6G9RIA8</accession>
<dbReference type="SUPFAM" id="SSF74650">
    <property type="entry name" value="Galactose mutarotase-like"/>
    <property type="match status" value="1"/>
</dbReference>
<reference evidence="1 2" key="1">
    <citation type="submission" date="2020-02" db="EMBL/GenBank/DDBJ databases">
        <title>Whole genome PO2S7.</title>
        <authorList>
            <person name="Singha K.M."/>
        </authorList>
    </citation>
    <scope>NUCLEOTIDE SEQUENCE [LARGE SCALE GENOMIC DNA]</scope>
    <source>
        <strain evidence="1 2">PO2S7</strain>
    </source>
</reference>
<dbReference type="GO" id="GO:0016853">
    <property type="term" value="F:isomerase activity"/>
    <property type="evidence" value="ECO:0007669"/>
    <property type="project" value="InterPro"/>
</dbReference>
<keyword evidence="2" id="KW-1185">Reference proteome</keyword>
<sequence>MEWSLENARFRITVREVGAELSEVWDNAHQRNWIWQPTPGVWNNSATQLFPVVGQLIHHGLWQGERFFPLTAHGFLRHQPFQCVAQDATRLVLEACDTASTREIWPFAWRIRITWQLTPDGLKMSWSVHNPGREAWGYSCGWHPGFSLPIASEAGWSVQFRSPCTGPFLTSQRTLAIPQDAPSATSFALQPESFQHGAVYFALGDKNRWAVCSPDGAEQIIFTGSQPWLALWGVPGADLLCVEPLSGTTDDPRFDGQIAHKRGIQWLHAGAEQQHQLRLSFPADSKE</sequence>
<dbReference type="Gene3D" id="2.70.98.10">
    <property type="match status" value="1"/>
</dbReference>
<proteinExistence type="predicted"/>
<evidence type="ECO:0000313" key="1">
    <source>
        <dbReference type="EMBL" id="QIR25511.1"/>
    </source>
</evidence>
<dbReference type="InterPro" id="IPR011013">
    <property type="entry name" value="Gal_mutarotase_sf_dom"/>
</dbReference>
<dbReference type="KEGG" id="kgn:GY169_01305"/>
<dbReference type="GO" id="GO:0030246">
    <property type="term" value="F:carbohydrate binding"/>
    <property type="evidence" value="ECO:0007669"/>
    <property type="project" value="InterPro"/>
</dbReference>
<dbReference type="Pfam" id="PF01263">
    <property type="entry name" value="Aldose_epim"/>
    <property type="match status" value="1"/>
</dbReference>
<dbReference type="Proteomes" id="UP000503580">
    <property type="component" value="Chromosome"/>
</dbReference>